<dbReference type="RefSeq" id="XP_045275081.1">
    <property type="nucleotide sequence ID" value="XM_045418540.1"/>
</dbReference>
<name>A0ABP2EYU6_AJEDR</name>
<dbReference type="GeneID" id="69025313"/>
<evidence type="ECO:0000313" key="1">
    <source>
        <dbReference type="EMBL" id="EEQ87828.2"/>
    </source>
</evidence>
<dbReference type="EMBL" id="EQ999975">
    <property type="protein sequence ID" value="EEQ87828.2"/>
    <property type="molecule type" value="Genomic_DNA"/>
</dbReference>
<dbReference type="Proteomes" id="UP000002039">
    <property type="component" value="Unassembled WGS sequence"/>
</dbReference>
<evidence type="ECO:0000313" key="2">
    <source>
        <dbReference type="Proteomes" id="UP000002039"/>
    </source>
</evidence>
<gene>
    <name evidence="1" type="ORF">BDCG_02948</name>
</gene>
<accession>A0ABP2EYU6</accession>
<protein>
    <submittedName>
        <fullName evidence="1">Uncharacterized protein</fullName>
    </submittedName>
</protein>
<keyword evidence="2" id="KW-1185">Reference proteome</keyword>
<sequence length="118" mass="13333">MYEIMKHVQRLADYLDKNSVTVSNSSSSNEKFDNSDNSLLISLTDTSTTAVDSFSSFFFNLSTSVDSLAMSSTETLNILDEKFSEINVDVDMTGNDDNDIEMIQRIWEELQGNMTDFQ</sequence>
<organism evidence="1 2">
    <name type="scientific">Ajellomyces dermatitidis (strain ER-3 / ATCC MYA-2586)</name>
    <name type="common">Blastomyces dermatitidis</name>
    <dbReference type="NCBI Taxonomy" id="559297"/>
    <lineage>
        <taxon>Eukaryota</taxon>
        <taxon>Fungi</taxon>
        <taxon>Dikarya</taxon>
        <taxon>Ascomycota</taxon>
        <taxon>Pezizomycotina</taxon>
        <taxon>Eurotiomycetes</taxon>
        <taxon>Eurotiomycetidae</taxon>
        <taxon>Onygenales</taxon>
        <taxon>Ajellomycetaceae</taxon>
        <taxon>Blastomyces</taxon>
    </lineage>
</organism>
<proteinExistence type="predicted"/>
<reference evidence="2" key="1">
    <citation type="journal article" date="2015" name="PLoS Genet.">
        <title>The dynamic genome and transcriptome of the human fungal pathogen Blastomyces and close relative Emmonsia.</title>
        <authorList>
            <person name="Munoz J.F."/>
            <person name="Gauthier G.M."/>
            <person name="Desjardins C.A."/>
            <person name="Gallo J.E."/>
            <person name="Holder J."/>
            <person name="Sullivan T.D."/>
            <person name="Marty A.J."/>
            <person name="Carmen J.C."/>
            <person name="Chen Z."/>
            <person name="Ding L."/>
            <person name="Gujja S."/>
            <person name="Magrini V."/>
            <person name="Misas E."/>
            <person name="Mitreva M."/>
            <person name="Priest M."/>
            <person name="Saif S."/>
            <person name="Whiston E.A."/>
            <person name="Young S."/>
            <person name="Zeng Q."/>
            <person name="Goldman W.E."/>
            <person name="Mardis E.R."/>
            <person name="Taylor J.W."/>
            <person name="McEwen J.G."/>
            <person name="Clay O.K."/>
            <person name="Klein B.S."/>
            <person name="Cuomo C.A."/>
        </authorList>
    </citation>
    <scope>NUCLEOTIDE SEQUENCE [LARGE SCALE GENOMIC DNA]</scope>
    <source>
        <strain evidence="2">ER-3 / ATCC MYA-2586</strain>
    </source>
</reference>